<proteinExistence type="inferred from homology"/>
<evidence type="ECO:0000256" key="3">
    <source>
        <dbReference type="ARBA" id="ARBA00023239"/>
    </source>
</evidence>
<gene>
    <name evidence="5" type="primary">ubiC</name>
    <name evidence="7" type="ORF">DD235_03970</name>
</gene>
<organism evidence="7 8">
    <name type="scientific">Corticimicrobacter populi</name>
    <dbReference type="NCBI Taxonomy" id="2175229"/>
    <lineage>
        <taxon>Bacteria</taxon>
        <taxon>Pseudomonadati</taxon>
        <taxon>Pseudomonadota</taxon>
        <taxon>Betaproteobacteria</taxon>
        <taxon>Burkholderiales</taxon>
        <taxon>Alcaligenaceae</taxon>
        <taxon>Corticimicrobacter</taxon>
    </lineage>
</organism>
<comment type="caution">
    <text evidence="7">The sequence shown here is derived from an EMBL/GenBank/DDBJ whole genome shotgun (WGS) entry which is preliminary data.</text>
</comment>
<dbReference type="InterPro" id="IPR007440">
    <property type="entry name" value="Chorismate--pyruvate_lyase"/>
</dbReference>
<dbReference type="InterPro" id="IPR028978">
    <property type="entry name" value="Chorismate_lyase_/UTRA_dom_sf"/>
</dbReference>
<keyword evidence="3 5" id="KW-0456">Lyase</keyword>
<dbReference type="HAMAP" id="MF_01632">
    <property type="entry name" value="UbiC"/>
    <property type="match status" value="1"/>
</dbReference>
<dbReference type="Proteomes" id="UP000245212">
    <property type="component" value="Unassembled WGS sequence"/>
</dbReference>
<evidence type="ECO:0000256" key="1">
    <source>
        <dbReference type="ARBA" id="ARBA00022490"/>
    </source>
</evidence>
<dbReference type="GO" id="GO:0005829">
    <property type="term" value="C:cytosol"/>
    <property type="evidence" value="ECO:0007669"/>
    <property type="project" value="TreeGrafter"/>
</dbReference>
<feature type="binding site" evidence="5">
    <location>
        <position position="114"/>
    </location>
    <ligand>
        <name>substrate</name>
    </ligand>
</feature>
<keyword evidence="4 5" id="KW-0670">Pyruvate</keyword>
<feature type="transmembrane region" description="Helical" evidence="6">
    <location>
        <begin position="168"/>
        <end position="190"/>
    </location>
</feature>
<keyword evidence="2 5" id="KW-0831">Ubiquinone biosynthesis</keyword>
<feature type="binding site" evidence="5">
    <location>
        <position position="76"/>
    </location>
    <ligand>
        <name>substrate</name>
    </ligand>
</feature>
<comment type="function">
    <text evidence="5">Removes the pyruvyl group from chorismate, with concomitant aromatization of the ring, to provide 4-hydroxybenzoate (4HB) for the ubiquinone pathway.</text>
</comment>
<dbReference type="Gene3D" id="3.40.1410.10">
    <property type="entry name" value="Chorismate lyase-like"/>
    <property type="match status" value="1"/>
</dbReference>
<dbReference type="SUPFAM" id="SSF64288">
    <property type="entry name" value="Chorismate lyase-like"/>
    <property type="match status" value="1"/>
</dbReference>
<feature type="binding site" evidence="5">
    <location>
        <position position="180"/>
    </location>
    <ligand>
        <name>substrate</name>
    </ligand>
</feature>
<evidence type="ECO:0000313" key="7">
    <source>
        <dbReference type="EMBL" id="PWF25310.1"/>
    </source>
</evidence>
<dbReference type="PANTHER" id="PTHR38683:SF1">
    <property type="entry name" value="CHORISMATE PYRUVATE-LYASE"/>
    <property type="match status" value="1"/>
</dbReference>
<keyword evidence="6" id="KW-0472">Membrane</keyword>
<keyword evidence="1 5" id="KW-0963">Cytoplasm</keyword>
<comment type="catalytic activity">
    <reaction evidence="5">
        <text>chorismate = 4-hydroxybenzoate + pyruvate</text>
        <dbReference type="Rhea" id="RHEA:16505"/>
        <dbReference type="ChEBI" id="CHEBI:15361"/>
        <dbReference type="ChEBI" id="CHEBI:17879"/>
        <dbReference type="ChEBI" id="CHEBI:29748"/>
        <dbReference type="EC" id="4.1.3.40"/>
    </reaction>
</comment>
<evidence type="ECO:0000256" key="5">
    <source>
        <dbReference type="HAMAP-Rule" id="MF_01632"/>
    </source>
</evidence>
<dbReference type="Pfam" id="PF04345">
    <property type="entry name" value="Chor_lyase"/>
    <property type="match status" value="1"/>
</dbReference>
<evidence type="ECO:0000256" key="2">
    <source>
        <dbReference type="ARBA" id="ARBA00022688"/>
    </source>
</evidence>
<evidence type="ECO:0000256" key="6">
    <source>
        <dbReference type="SAM" id="Phobius"/>
    </source>
</evidence>
<dbReference type="GO" id="GO:0008813">
    <property type="term" value="F:chorismate lyase activity"/>
    <property type="evidence" value="ECO:0007669"/>
    <property type="project" value="UniProtKB-UniRule"/>
</dbReference>
<dbReference type="GO" id="GO:0006744">
    <property type="term" value="P:ubiquinone biosynthetic process"/>
    <property type="evidence" value="ECO:0007669"/>
    <property type="project" value="UniProtKB-UniRule"/>
</dbReference>
<dbReference type="UniPathway" id="UPA00232"/>
<keyword evidence="8" id="KW-1185">Reference proteome</keyword>
<comment type="similarity">
    <text evidence="5">Belongs to the UbiC family.</text>
</comment>
<dbReference type="EMBL" id="QETA01000001">
    <property type="protein sequence ID" value="PWF25310.1"/>
    <property type="molecule type" value="Genomic_DNA"/>
</dbReference>
<evidence type="ECO:0000313" key="8">
    <source>
        <dbReference type="Proteomes" id="UP000245212"/>
    </source>
</evidence>
<evidence type="ECO:0000256" key="4">
    <source>
        <dbReference type="ARBA" id="ARBA00023317"/>
    </source>
</evidence>
<dbReference type="PANTHER" id="PTHR38683">
    <property type="entry name" value="CHORISMATE PYRUVATE-LYASE"/>
    <property type="match status" value="1"/>
</dbReference>
<dbReference type="EC" id="4.1.3.40" evidence="5"/>
<keyword evidence="6" id="KW-0812">Transmembrane</keyword>
<protein>
    <recommendedName>
        <fullName evidence="5">Probable chorismate pyruvate-lyase</fullName>
        <shortName evidence="5">CL</shortName>
        <shortName evidence="5">CPL</shortName>
        <ecNumber evidence="5">4.1.3.40</ecNumber>
    </recommendedName>
</protein>
<keyword evidence="6" id="KW-1133">Transmembrane helix</keyword>
<sequence>MKNVNAPVFADLWRPHPAPSLPRSHRLWLSRPGALTAGLRQLGTVELSVLRECVEPAPAEEACALGIHPRAPIWVREILMRIDGVPCVAARSCTPLQHSRGIWQAMRRLKNRPLADMLYHDPTVTRSGFAVARLDGRSGLYGVAVSTDSPKMEPGRPGEIPLWARRSVFWRAGAGLVVAECFLAGFWTLIPKP</sequence>
<dbReference type="AlphaFoldDB" id="A0A2V1K401"/>
<comment type="caution">
    <text evidence="5">Lacks conserved residue(s) required for the propagation of feature annotation.</text>
</comment>
<accession>A0A2V1K401</accession>
<comment type="subcellular location">
    <subcellularLocation>
        <location evidence="5">Cytoplasm</location>
    </subcellularLocation>
</comment>
<reference evidence="8" key="1">
    <citation type="submission" date="2018-05" db="EMBL/GenBank/DDBJ databases">
        <authorList>
            <person name="Li Y."/>
        </authorList>
    </citation>
    <scope>NUCLEOTIDE SEQUENCE [LARGE SCALE GENOMIC DNA]</scope>
    <source>
        <strain evidence="8">3d-2-2</strain>
    </source>
</reference>
<dbReference type="GO" id="GO:0042866">
    <property type="term" value="P:pyruvate biosynthetic process"/>
    <property type="evidence" value="ECO:0007669"/>
    <property type="project" value="UniProtKB-UniRule"/>
</dbReference>
<name>A0A2V1K401_9BURK</name>
<comment type="pathway">
    <text evidence="5">Cofactor biosynthesis; ubiquinone biosynthesis.</text>
</comment>